<dbReference type="Proteomes" id="UP000182192">
    <property type="component" value="Unassembled WGS sequence"/>
</dbReference>
<dbReference type="RefSeq" id="WP_074960882.1">
    <property type="nucleotide sequence ID" value="NZ_FOKQ01000010.1"/>
</dbReference>
<dbReference type="InterPro" id="IPR010310">
    <property type="entry name" value="T7SS_ESAT-6-like"/>
</dbReference>
<dbReference type="EMBL" id="FOKQ01000010">
    <property type="protein sequence ID" value="SFC28706.1"/>
    <property type="molecule type" value="Genomic_DNA"/>
</dbReference>
<dbReference type="Gene3D" id="1.10.287.1060">
    <property type="entry name" value="ESAT-6-like"/>
    <property type="match status" value="1"/>
</dbReference>
<proteinExistence type="predicted"/>
<evidence type="ECO:0000313" key="2">
    <source>
        <dbReference type="Proteomes" id="UP000182192"/>
    </source>
</evidence>
<dbReference type="InterPro" id="IPR036689">
    <property type="entry name" value="ESAT-6-like_sf"/>
</dbReference>
<dbReference type="SUPFAM" id="SSF140453">
    <property type="entry name" value="EsxAB dimer-like"/>
    <property type="match status" value="1"/>
</dbReference>
<evidence type="ECO:0000313" key="1">
    <source>
        <dbReference type="EMBL" id="SFC28706.1"/>
    </source>
</evidence>
<protein>
    <submittedName>
        <fullName evidence="1">Proteins of 100 residues with WXG</fullName>
    </submittedName>
</protein>
<dbReference type="AlphaFoldDB" id="A0A1I1HXU7"/>
<accession>A0A1I1HXU7</accession>
<name>A0A1I1HXU7_RUMAL</name>
<reference evidence="1 2" key="1">
    <citation type="submission" date="2016-10" db="EMBL/GenBank/DDBJ databases">
        <authorList>
            <person name="de Groot N.N."/>
        </authorList>
    </citation>
    <scope>NUCLEOTIDE SEQUENCE [LARGE SCALE GENOMIC DNA]</scope>
    <source>
        <strain evidence="1 2">AR67</strain>
    </source>
</reference>
<dbReference type="Pfam" id="PF06013">
    <property type="entry name" value="WXG100"/>
    <property type="match status" value="1"/>
</dbReference>
<gene>
    <name evidence="1" type="ORF">SAMN02910406_01449</name>
</gene>
<sequence>MADIVFRYDEIRNAASQIADIAQRYKAASDKLQDDFIAATNAWEGTSKDKMTGFITGPVNEYIGKTVPDLVNALSELLSANADQMEKVDQELAENIPTSM</sequence>
<organism evidence="1 2">
    <name type="scientific">Ruminococcus albus</name>
    <dbReference type="NCBI Taxonomy" id="1264"/>
    <lineage>
        <taxon>Bacteria</taxon>
        <taxon>Bacillati</taxon>
        <taxon>Bacillota</taxon>
        <taxon>Clostridia</taxon>
        <taxon>Eubacteriales</taxon>
        <taxon>Oscillospiraceae</taxon>
        <taxon>Ruminococcus</taxon>
    </lineage>
</organism>
<dbReference type="OrthoDB" id="1852606at2"/>